<dbReference type="InterPro" id="IPR038461">
    <property type="entry name" value="Schlafen_AlbA_2_dom_sf"/>
</dbReference>
<dbReference type="RefSeq" id="WP_206581613.1">
    <property type="nucleotide sequence ID" value="NZ_JAFJZZ010000001.1"/>
</dbReference>
<organism evidence="2 3">
    <name type="scientific">Clostridium aminobutyricum</name>
    <dbReference type="NCBI Taxonomy" id="33953"/>
    <lineage>
        <taxon>Bacteria</taxon>
        <taxon>Bacillati</taxon>
        <taxon>Bacillota</taxon>
        <taxon>Clostridia</taxon>
        <taxon>Eubacteriales</taxon>
        <taxon>Clostridiaceae</taxon>
        <taxon>Clostridium</taxon>
    </lineage>
</organism>
<dbReference type="AlphaFoldDB" id="A0A939IIR9"/>
<gene>
    <name evidence="2" type="ORF">JYB65_05650</name>
</gene>
<dbReference type="Gene3D" id="3.30.950.30">
    <property type="entry name" value="Schlafen, AAA domain"/>
    <property type="match status" value="1"/>
</dbReference>
<reference evidence="2" key="1">
    <citation type="submission" date="2021-02" db="EMBL/GenBank/DDBJ databases">
        <title>Abyssanaerobacter marinus gen.nov., sp., nov, anaerobic bacterium isolated from the Onnuri vent field of Indian Ocean and suggestion of Mogibacteriaceae fam. nov., and proposal of reclassification of ambiguous this family's genus member.</title>
        <authorList>
            <person name="Kim Y.J."/>
            <person name="Yang J.-A."/>
        </authorList>
    </citation>
    <scope>NUCLEOTIDE SEQUENCE</scope>
    <source>
        <strain evidence="2">DSM 2634</strain>
    </source>
</reference>
<dbReference type="EMBL" id="JAFJZZ010000001">
    <property type="protein sequence ID" value="MBN7772843.1"/>
    <property type="molecule type" value="Genomic_DNA"/>
</dbReference>
<dbReference type="Pfam" id="PF04326">
    <property type="entry name" value="SLFN_AlbA_2"/>
    <property type="match status" value="1"/>
</dbReference>
<keyword evidence="3" id="KW-1185">Reference proteome</keyword>
<keyword evidence="2" id="KW-0547">Nucleotide-binding</keyword>
<evidence type="ECO:0000259" key="1">
    <source>
        <dbReference type="Pfam" id="PF04326"/>
    </source>
</evidence>
<name>A0A939IIR9_CLOAM</name>
<sequence>MSLEKIIKRANEQDHESLDFELKQTGVCFDKMNNFTVTKILELIVGIANRKGGQIIIGIKDDGQPEGLGIFKKFESEMKSGVDKFKEKVVNECNDNISPIINIEMNHYQNDEYEVMQILIPKKRKIPHAIIRKRGDKVESRKYYIKTSHSNVLVSDTQLDWLFSEKNNDVEEAQFTVELTTSRDLKGMPISIGKFGDRFVMQPSATDYLFHYIRAFSDDTIERCQSDTGYKYELMTEALMYTIIQSLEGNVIGETAVRLPRPSKEFRLFQAIKGQEPHLFDSFDRKVNFPPKSKLKITKPEDQFNNIIFTITNDYVSIDLELLFYGWKIGVFSTNPYASILIENNGMEGQNYFEERYESYRFILKTKIERFFPDTITQEYYDSFLFANNINERIKQLWDINYFMKEYPHYKNLYSIEYKIDKNLNMLENKMNEILNLMNNGS</sequence>
<comment type="caution">
    <text evidence="2">The sequence shown here is derived from an EMBL/GenBank/DDBJ whole genome shotgun (WGS) entry which is preliminary data.</text>
</comment>
<dbReference type="GO" id="GO:0005524">
    <property type="term" value="F:ATP binding"/>
    <property type="evidence" value="ECO:0007669"/>
    <property type="project" value="UniProtKB-KW"/>
</dbReference>
<feature type="domain" description="Schlafen AlbA-2" evidence="1">
    <location>
        <begin position="16"/>
        <end position="152"/>
    </location>
</feature>
<protein>
    <submittedName>
        <fullName evidence="2">ATP-binding protein</fullName>
    </submittedName>
</protein>
<dbReference type="InterPro" id="IPR007421">
    <property type="entry name" value="Schlafen_AlbA_2_dom"/>
</dbReference>
<dbReference type="Proteomes" id="UP000664545">
    <property type="component" value="Unassembled WGS sequence"/>
</dbReference>
<evidence type="ECO:0000313" key="2">
    <source>
        <dbReference type="EMBL" id="MBN7772843.1"/>
    </source>
</evidence>
<proteinExistence type="predicted"/>
<accession>A0A939IIR9</accession>
<keyword evidence="2" id="KW-0067">ATP-binding</keyword>
<evidence type="ECO:0000313" key="3">
    <source>
        <dbReference type="Proteomes" id="UP000664545"/>
    </source>
</evidence>